<evidence type="ECO:0000313" key="2">
    <source>
        <dbReference type="EMBL" id="SEJ03152.1"/>
    </source>
</evidence>
<keyword evidence="1" id="KW-0812">Transmembrane</keyword>
<reference evidence="3" key="1">
    <citation type="submission" date="2016-10" db="EMBL/GenBank/DDBJ databases">
        <authorList>
            <person name="Varghese N."/>
            <person name="Submissions S."/>
        </authorList>
    </citation>
    <scope>NUCLEOTIDE SEQUENCE [LARGE SCALE GENOMIC DNA]</scope>
    <source>
        <strain evidence="3">DSM 25751</strain>
    </source>
</reference>
<evidence type="ECO:0000256" key="1">
    <source>
        <dbReference type="SAM" id="Phobius"/>
    </source>
</evidence>
<keyword evidence="1" id="KW-0472">Membrane</keyword>
<keyword evidence="3" id="KW-1185">Reference proteome</keyword>
<organism evidence="2 3">
    <name type="scientific">Alkalibacterium gilvum</name>
    <dbReference type="NCBI Taxonomy" id="1130080"/>
    <lineage>
        <taxon>Bacteria</taxon>
        <taxon>Bacillati</taxon>
        <taxon>Bacillota</taxon>
        <taxon>Bacilli</taxon>
        <taxon>Lactobacillales</taxon>
        <taxon>Carnobacteriaceae</taxon>
        <taxon>Alkalibacterium</taxon>
    </lineage>
</organism>
<dbReference type="Proteomes" id="UP000198564">
    <property type="component" value="Unassembled WGS sequence"/>
</dbReference>
<accession>A0A1H6VSH1</accession>
<sequence>MIKKLTTKILLILGVVSMFVASISPSTVLAVSDIEDDGVHKVTEETLEPLEDLNQKELMTLLEIVEKIPSELLVDGKEQELLAYLEEEGIYYKVLEDTELLENGGLVSTMGAWQVTKCVAAIGVVVGGSFIGIGLLMKLKNFIKAVGGIKAAGMALVLIAEQGFTQQTVNALGRSVVAMGSTILGIDQIQQQCS</sequence>
<keyword evidence="1" id="KW-1133">Transmembrane helix</keyword>
<protein>
    <submittedName>
        <fullName evidence="2">Uncharacterized protein</fullName>
    </submittedName>
</protein>
<dbReference type="AlphaFoldDB" id="A0A1H6VSH1"/>
<gene>
    <name evidence="2" type="ORF">SAMN04488113_1538</name>
</gene>
<name>A0A1H6VSH1_9LACT</name>
<evidence type="ECO:0000313" key="3">
    <source>
        <dbReference type="Proteomes" id="UP000198564"/>
    </source>
</evidence>
<proteinExistence type="predicted"/>
<feature type="transmembrane region" description="Helical" evidence="1">
    <location>
        <begin position="119"/>
        <end position="137"/>
    </location>
</feature>
<dbReference type="EMBL" id="FNYW01000053">
    <property type="protein sequence ID" value="SEJ03152.1"/>
    <property type="molecule type" value="Genomic_DNA"/>
</dbReference>
<dbReference type="STRING" id="1130080.SAMN04488113_1538"/>